<name>K0EU62_NOCB7</name>
<proteinExistence type="predicted"/>
<gene>
    <name evidence="1" type="ORF">O3I_012270</name>
</gene>
<reference evidence="1 2" key="1">
    <citation type="journal article" date="2012" name="J. Bacteriol.">
        <title>Complete genome sequence of Nocardia brasiliensis HUJEG-1.</title>
        <authorList>
            <person name="Vera-Cabrera L."/>
            <person name="Ortiz-Lopez R."/>
            <person name="Elizondo-Gonzalez R."/>
            <person name="Perez-Maya A.A."/>
            <person name="Ocampo-Candiani J."/>
        </authorList>
    </citation>
    <scope>NUCLEOTIDE SEQUENCE [LARGE SCALE GENOMIC DNA]</scope>
    <source>
        <strain evidence="2">ATCC 700358</strain>
    </source>
</reference>
<dbReference type="Proteomes" id="UP000006304">
    <property type="component" value="Chromosome"/>
</dbReference>
<dbReference type="KEGG" id="nbr:O3I_012270"/>
<dbReference type="EMBL" id="CP003876">
    <property type="protein sequence ID" value="AFU00415.1"/>
    <property type="molecule type" value="Genomic_DNA"/>
</dbReference>
<accession>K0EU62</accession>
<dbReference type="AlphaFoldDB" id="K0EU62"/>
<dbReference type="HOGENOM" id="CLU_2317417_0_0_11"/>
<organism evidence="1 2">
    <name type="scientific">Nocardia brasiliensis (strain ATCC 700358 / HUJEG-1)</name>
    <dbReference type="NCBI Taxonomy" id="1133849"/>
    <lineage>
        <taxon>Bacteria</taxon>
        <taxon>Bacillati</taxon>
        <taxon>Actinomycetota</taxon>
        <taxon>Actinomycetes</taxon>
        <taxon>Mycobacteriales</taxon>
        <taxon>Nocardiaceae</taxon>
        <taxon>Nocardia</taxon>
    </lineage>
</organism>
<dbReference type="eggNOG" id="ENOG5030P9J">
    <property type="taxonomic scope" value="Bacteria"/>
</dbReference>
<dbReference type="STRING" id="1133849.O3I_012270"/>
<protein>
    <submittedName>
        <fullName evidence="1">Uncharacterized protein</fullName>
    </submittedName>
</protein>
<evidence type="ECO:0000313" key="1">
    <source>
        <dbReference type="EMBL" id="AFU00415.1"/>
    </source>
</evidence>
<sequence>MDAARSALVTCASGRTGLLTAGDRRIPMHGPILRSDGPYLELSVLPVGVGHGVALDGSIPGVALTAAELGPNPAGTDAGRWIERIVIDRNTTERTKCDS</sequence>
<keyword evidence="2" id="KW-1185">Reference proteome</keyword>
<evidence type="ECO:0000313" key="2">
    <source>
        <dbReference type="Proteomes" id="UP000006304"/>
    </source>
</evidence>